<dbReference type="OMA" id="MWLSRQE"/>
<sequence>MATAPQVYGADEINAVVLDASSYRTKIGYGSLDCPILNLPSYYGHQTKDGSEKFIFEENSMLIPRPDYEIKKIMKDGIIDDFEGAVKQYNYMFDVLKLKPSEQPILVIESTQNEYEKKTALLKQLLKENKFVATFLIKNPTCVSFAHGRPNCLVVDLGHDLVTITPILDGISLRKQVLGTHYAGAFLSQQLRQLLNHKGVEVVPVYKVKSKVPTYFPDEAKFEERKYDFDISESFENFHKLRILREMKETLLQALPDSETEKLKEQETEEDTRYFEFPNGLNVPFTKYERVRLANSLFNPSEPYTGESGPNIVVEGFSVETGKIINEDTITSREYVPLRRSKKTDSSSGRRSKDEPTDDKPRGLTSLVNQALNHLDVDLKPQLANNIILTGATSLIPGVAERLNQELTAMNPGLKVRIHSSANVIERTCSAWIGGSILSSLGTFHQLWVSENEYDEVGAKKLIMDRFR</sequence>
<dbReference type="GO" id="GO:0031011">
    <property type="term" value="C:Ino80 complex"/>
    <property type="evidence" value="ECO:0007669"/>
    <property type="project" value="EnsemblFungi"/>
</dbReference>
<keyword evidence="5" id="KW-0479">Metal-binding</keyword>
<dbReference type="RefSeq" id="XP_002490283.1">
    <property type="nucleotide sequence ID" value="XM_002490238.1"/>
</dbReference>
<dbReference type="InterPro" id="IPR004000">
    <property type="entry name" value="Actin"/>
</dbReference>
<reference evidence="3 4" key="1">
    <citation type="journal article" date="2009" name="Nat. Biotechnol.">
        <title>Genome sequence of the recombinant protein production host Pichia pastoris.</title>
        <authorList>
            <person name="De Schutter K."/>
            <person name="Lin Y.C."/>
            <person name="Tiels P."/>
            <person name="Van Hecke A."/>
            <person name="Glinka S."/>
            <person name="Weber-Lehmann J."/>
            <person name="Rouze P."/>
            <person name="Van de Peer Y."/>
            <person name="Callewaert N."/>
        </authorList>
    </citation>
    <scope>NUCLEOTIDE SEQUENCE [LARGE SCALE GENOMIC DNA]</scope>
    <source>
        <strain evidence="4">GS115 / ATCC 20864</strain>
    </source>
</reference>
<dbReference type="GO" id="GO:0035267">
    <property type="term" value="C:NuA4 histone acetyltransferase complex"/>
    <property type="evidence" value="ECO:0007669"/>
    <property type="project" value="EnsemblFungi"/>
</dbReference>
<dbReference type="InParanoid" id="C4QXM9"/>
<dbReference type="GeneID" id="8197153"/>
<comment type="similarity">
    <text evidence="1">Belongs to the actin family.</text>
</comment>
<dbReference type="InterPro" id="IPR043129">
    <property type="entry name" value="ATPase_NBD"/>
</dbReference>
<protein>
    <submittedName>
        <fullName evidence="3">Actin</fullName>
    </submittedName>
</protein>
<dbReference type="GO" id="GO:0000812">
    <property type="term" value="C:Swr1 complex"/>
    <property type="evidence" value="ECO:0007669"/>
    <property type="project" value="EnsemblFungi"/>
</dbReference>
<feature type="binding site" evidence="5">
    <location>
        <position position="245"/>
    </location>
    <ligand>
        <name>ATP</name>
        <dbReference type="ChEBI" id="CHEBI:30616"/>
    </ligand>
</feature>
<dbReference type="AlphaFoldDB" id="C4QXM9"/>
<feature type="binding site" evidence="5">
    <location>
        <position position="159"/>
    </location>
    <ligand>
        <name>ATP</name>
        <dbReference type="ChEBI" id="CHEBI:30616"/>
    </ligand>
</feature>
<dbReference type="Proteomes" id="UP000000314">
    <property type="component" value="Chromosome 1"/>
</dbReference>
<dbReference type="SUPFAM" id="SSF53067">
    <property type="entry name" value="Actin-like ATPase domain"/>
    <property type="match status" value="2"/>
</dbReference>
<dbReference type="Gene3D" id="3.90.640.10">
    <property type="entry name" value="Actin, Chain A, domain 4"/>
    <property type="match status" value="1"/>
</dbReference>
<keyword evidence="5" id="KW-0067">ATP-binding</keyword>
<dbReference type="FunCoup" id="C4QXM9">
    <property type="interactions" value="354"/>
</dbReference>
<feature type="compositionally biased region" description="Basic and acidic residues" evidence="2">
    <location>
        <begin position="351"/>
        <end position="362"/>
    </location>
</feature>
<dbReference type="EMBL" id="FN392319">
    <property type="protein sequence ID" value="CAY68002.1"/>
    <property type="molecule type" value="Genomic_DNA"/>
</dbReference>
<keyword evidence="5" id="KW-0002">3D-structure</keyword>
<dbReference type="GO" id="GO:0042393">
    <property type="term" value="F:histone binding"/>
    <property type="evidence" value="ECO:0007669"/>
    <property type="project" value="EnsemblFungi"/>
</dbReference>
<dbReference type="STRING" id="644223.C4QXM9"/>
<feature type="region of interest" description="Disordered" evidence="2">
    <location>
        <begin position="335"/>
        <end position="364"/>
    </location>
</feature>
<dbReference type="GO" id="GO:0003682">
    <property type="term" value="F:chromatin binding"/>
    <property type="evidence" value="ECO:0007669"/>
    <property type="project" value="EnsemblFungi"/>
</dbReference>
<evidence type="ECO:0000313" key="3">
    <source>
        <dbReference type="EMBL" id="CAY68002.1"/>
    </source>
</evidence>
<reference evidence="5" key="2">
    <citation type="journal article" date="2023" name="Nat. Struct. Mol. Biol.">
        <title>The structure of the NuA4-Tip60 complex reveals the mechanism and importance of long-range chromatin modification.</title>
        <authorList>
            <person name="Frechard A."/>
            <person name="Faux C."/>
            <person name="Hexnerova R."/>
            <person name="Crucifix C."/>
            <person name="Papai G."/>
            <person name="Smirnova E."/>
            <person name="McKeon C."/>
            <person name="Ping F.L.Y."/>
            <person name="Helmlinger D."/>
            <person name="Schultz P."/>
            <person name="Ben-Shem A."/>
        </authorList>
    </citation>
    <scope>STRUCTURE BY ELECTRON MICROSCOPY (3.40 ANGSTROMS) IN COMPLEX WITH ATP AND MG(2+)</scope>
</reference>
<dbReference type="HOGENOM" id="CLU_027965_6_2_1"/>
<dbReference type="eggNOG" id="KOG0679">
    <property type="taxonomic scope" value="Eukaryota"/>
</dbReference>
<gene>
    <name evidence="3" type="ordered locus">PAS_chr1-4_0169</name>
</gene>
<feature type="binding site" evidence="5">
    <location>
        <position position="392"/>
    </location>
    <ligand>
        <name>ATP</name>
        <dbReference type="ChEBI" id="CHEBI:30616"/>
    </ligand>
</feature>
<evidence type="ECO:0007829" key="5">
    <source>
        <dbReference type="PDB" id="7ZVW"/>
    </source>
</evidence>
<dbReference type="PDB" id="7ZVW">
    <property type="method" value="EM"/>
    <property type="resolution" value="3.40 A"/>
    <property type="chains" value="G=1-468"/>
</dbReference>
<dbReference type="GO" id="GO:0006357">
    <property type="term" value="P:regulation of transcription by RNA polymerase II"/>
    <property type="evidence" value="ECO:0007669"/>
    <property type="project" value="EnsemblFungi"/>
</dbReference>
<dbReference type="Pfam" id="PF00022">
    <property type="entry name" value="Actin"/>
    <property type="match status" value="1"/>
</dbReference>
<feature type="binding site" evidence="5">
    <location>
        <position position="24"/>
    </location>
    <ligand>
        <name>ATP</name>
        <dbReference type="ChEBI" id="CHEBI:30616"/>
    </ligand>
</feature>
<keyword evidence="5" id="KW-0547">Nucleotide-binding</keyword>
<evidence type="ECO:0000313" key="4">
    <source>
        <dbReference type="Proteomes" id="UP000000314"/>
    </source>
</evidence>
<keyword evidence="4" id="KW-1185">Reference proteome</keyword>
<name>C4QXM9_KOMPG</name>
<dbReference type="EMDB" id="EMD-14989"/>
<evidence type="ECO:0000256" key="1">
    <source>
        <dbReference type="RuleBase" id="RU000487"/>
    </source>
</evidence>
<dbReference type="GO" id="GO:0051382">
    <property type="term" value="P:kinetochore assembly"/>
    <property type="evidence" value="ECO:0007669"/>
    <property type="project" value="EnsemblFungi"/>
</dbReference>
<dbReference type="KEGG" id="ppa:PAS_chr1-4_0169"/>
<proteinExistence type="evidence at protein level"/>
<dbReference type="SMR" id="C4QXM9"/>
<dbReference type="SMART" id="SM00268">
    <property type="entry name" value="ACTIN"/>
    <property type="match status" value="1"/>
</dbReference>
<dbReference type="Gene3D" id="3.30.420.40">
    <property type="match status" value="3"/>
</dbReference>
<dbReference type="GO" id="GO:0006338">
    <property type="term" value="P:chromatin remodeling"/>
    <property type="evidence" value="ECO:0007669"/>
    <property type="project" value="EnsemblFungi"/>
</dbReference>
<dbReference type="GO" id="GO:0005524">
    <property type="term" value="F:ATP binding"/>
    <property type="evidence" value="ECO:0007669"/>
    <property type="project" value="EnsemblFungi"/>
</dbReference>
<dbReference type="OrthoDB" id="5132116at2759"/>
<feature type="binding site" evidence="5">
    <location>
        <position position="22"/>
    </location>
    <ligand>
        <name>Mg(2+)</name>
        <dbReference type="ChEBI" id="CHEBI:18420"/>
    </ligand>
</feature>
<evidence type="ECO:0000256" key="2">
    <source>
        <dbReference type="SAM" id="MobiDB-lite"/>
    </source>
</evidence>
<accession>C4QXM9</accession>
<dbReference type="PANTHER" id="PTHR11937">
    <property type="entry name" value="ACTIN"/>
    <property type="match status" value="1"/>
</dbReference>
<dbReference type="GO" id="GO:0006281">
    <property type="term" value="P:DNA repair"/>
    <property type="evidence" value="ECO:0007669"/>
    <property type="project" value="EnsemblFungi"/>
</dbReference>
<organism evidence="3 4">
    <name type="scientific">Komagataella phaffii (strain GS115 / ATCC 20864)</name>
    <name type="common">Yeast</name>
    <name type="synonym">Pichia pastoris</name>
    <dbReference type="NCBI Taxonomy" id="644223"/>
    <lineage>
        <taxon>Eukaryota</taxon>
        <taxon>Fungi</taxon>
        <taxon>Dikarya</taxon>
        <taxon>Ascomycota</taxon>
        <taxon>Saccharomycotina</taxon>
        <taxon>Pichiomycetes</taxon>
        <taxon>Pichiales</taxon>
        <taxon>Pichiaceae</taxon>
        <taxon>Komagataella</taxon>
    </lineage>
</organism>